<name>A0ABT0ZXS4_9PSEU</name>
<feature type="transmembrane region" description="Helical" evidence="1">
    <location>
        <begin position="22"/>
        <end position="44"/>
    </location>
</feature>
<keyword evidence="1" id="KW-0472">Membrane</keyword>
<sequence>MTSYEPPTVVPEANPRPAPGSVALRALLGVVLAIGLVGNAFISFADTGSLVLHGVFGGLSLLGVVGLVVLWRRTRR</sequence>
<gene>
    <name evidence="2" type="ORF">KDL28_10815</name>
</gene>
<keyword evidence="1" id="KW-0812">Transmembrane</keyword>
<feature type="transmembrane region" description="Helical" evidence="1">
    <location>
        <begin position="50"/>
        <end position="71"/>
    </location>
</feature>
<evidence type="ECO:0000313" key="3">
    <source>
        <dbReference type="Proteomes" id="UP001165283"/>
    </source>
</evidence>
<comment type="caution">
    <text evidence="2">The sequence shown here is derived from an EMBL/GenBank/DDBJ whole genome shotgun (WGS) entry which is preliminary data.</text>
</comment>
<dbReference type="Proteomes" id="UP001165283">
    <property type="component" value="Unassembled WGS sequence"/>
</dbReference>
<evidence type="ECO:0008006" key="4">
    <source>
        <dbReference type="Google" id="ProtNLM"/>
    </source>
</evidence>
<reference evidence="2" key="1">
    <citation type="submission" date="2021-04" db="EMBL/GenBank/DDBJ databases">
        <title>Pseudonocardia sp. nov., isolated from sandy soil of mangrove forest.</title>
        <authorList>
            <person name="Zan Z."/>
            <person name="Huang R."/>
            <person name="Liu W."/>
        </authorList>
    </citation>
    <scope>NUCLEOTIDE SEQUENCE</scope>
    <source>
        <strain evidence="2">S2-4</strain>
    </source>
</reference>
<dbReference type="RefSeq" id="WP_252437414.1">
    <property type="nucleotide sequence ID" value="NZ_JAGSOV010000023.1"/>
</dbReference>
<protein>
    <recommendedName>
        <fullName evidence="4">LPXTG-motif cell wall-anchored protein</fullName>
    </recommendedName>
</protein>
<keyword evidence="1" id="KW-1133">Transmembrane helix</keyword>
<accession>A0ABT0ZXS4</accession>
<organism evidence="2 3">
    <name type="scientific">Pseudonocardia humida</name>
    <dbReference type="NCBI Taxonomy" id="2800819"/>
    <lineage>
        <taxon>Bacteria</taxon>
        <taxon>Bacillati</taxon>
        <taxon>Actinomycetota</taxon>
        <taxon>Actinomycetes</taxon>
        <taxon>Pseudonocardiales</taxon>
        <taxon>Pseudonocardiaceae</taxon>
        <taxon>Pseudonocardia</taxon>
    </lineage>
</organism>
<keyword evidence="3" id="KW-1185">Reference proteome</keyword>
<dbReference type="EMBL" id="JAGSOV010000023">
    <property type="protein sequence ID" value="MCO1655545.1"/>
    <property type="molecule type" value="Genomic_DNA"/>
</dbReference>
<proteinExistence type="predicted"/>
<evidence type="ECO:0000313" key="2">
    <source>
        <dbReference type="EMBL" id="MCO1655545.1"/>
    </source>
</evidence>
<evidence type="ECO:0000256" key="1">
    <source>
        <dbReference type="SAM" id="Phobius"/>
    </source>
</evidence>